<dbReference type="PANTHER" id="PTHR31299:SF0">
    <property type="entry name" value="ESTERASE, PUTATIVE (AFU_ORTHOLOGUE AFUA_1G05850)-RELATED"/>
    <property type="match status" value="1"/>
</dbReference>
<dbReference type="Gene3D" id="1.20.1440.30">
    <property type="entry name" value="Biosynthetic Protein domain"/>
    <property type="match status" value="1"/>
</dbReference>
<dbReference type="InterPro" id="IPR007815">
    <property type="entry name" value="Emycin_Estase"/>
</dbReference>
<dbReference type="PANTHER" id="PTHR31299">
    <property type="entry name" value="ESTERASE, PUTATIVE (AFU_ORTHOLOGUE AFUA_1G05850)-RELATED"/>
    <property type="match status" value="1"/>
</dbReference>
<evidence type="ECO:0000313" key="2">
    <source>
        <dbReference type="Proteomes" id="UP000754495"/>
    </source>
</evidence>
<comment type="caution">
    <text evidence="1">The sequence shown here is derived from an EMBL/GenBank/DDBJ whole genome shotgun (WGS) entry which is preliminary data.</text>
</comment>
<organism evidence="1 2">
    <name type="scientific">Amycolatopsis viridis</name>
    <dbReference type="NCBI Taxonomy" id="185678"/>
    <lineage>
        <taxon>Bacteria</taxon>
        <taxon>Bacillati</taxon>
        <taxon>Actinomycetota</taxon>
        <taxon>Actinomycetes</taxon>
        <taxon>Pseudonocardiales</taxon>
        <taxon>Pseudonocardiaceae</taxon>
        <taxon>Amycolatopsis</taxon>
    </lineage>
</organism>
<keyword evidence="2" id="KW-1185">Reference proteome</keyword>
<gene>
    <name evidence="1" type="ORF">FHX46_000093</name>
</gene>
<reference evidence="1 2" key="1">
    <citation type="submission" date="2020-03" db="EMBL/GenBank/DDBJ databases">
        <title>Sequencing the genomes of 1000 actinobacteria strains.</title>
        <authorList>
            <person name="Klenk H.-P."/>
        </authorList>
    </citation>
    <scope>NUCLEOTIDE SEQUENCE [LARGE SCALE GENOMIC DNA]</scope>
    <source>
        <strain evidence="1 2">DSM 45668</strain>
    </source>
</reference>
<dbReference type="Proteomes" id="UP000754495">
    <property type="component" value="Unassembled WGS sequence"/>
</dbReference>
<dbReference type="RefSeq" id="WP_167109685.1">
    <property type="nucleotide sequence ID" value="NZ_JAANOU010000001.1"/>
</dbReference>
<evidence type="ECO:0000313" key="1">
    <source>
        <dbReference type="EMBL" id="NIH77563.1"/>
    </source>
</evidence>
<sequence>MDIRELLDPTVDFLALGEPTHLEPAFARIRNDLFAQLADLGFAGIALETDRVAALAVNDYVQHGAGSLDAVMRDGFSHRFGELENNRRLVAWMREYNENRPAAQRLAFHGFDVSTEMMNAPSPRPYLEHARDYLGLDHDIAGLTGDDERWHRTEAVMNAAESPGATPEADRLRVIADDMLVTLYASAPLLIAATSRAEWHRARIHLTAGLGLLRYHRQAAEPVDDTARWTRLSAFRDAMMAQNLLDIRDIERGPVLVFAQNRHLQRNESHLRLGPMDVNWSSAGAIVSSLAGERYRLIVGSLGRSRAIELGEPAPETFEGLLQRRIGTWGLVPARDLAHAETRTDTDPMQGYFPLDQETVDGADAVLHVSAGTGTQALILRG</sequence>
<protein>
    <submittedName>
        <fullName evidence="1">Erythromycin esterase-like protein</fullName>
    </submittedName>
</protein>
<dbReference type="Gene3D" id="3.40.1660.10">
    <property type="entry name" value="EreA-like (biosynthetic domain)"/>
    <property type="match status" value="1"/>
</dbReference>
<dbReference type="Gene3D" id="3.30.1870.10">
    <property type="entry name" value="EreA-like, domain 2"/>
    <property type="match status" value="1"/>
</dbReference>
<dbReference type="EMBL" id="JAANOU010000001">
    <property type="protein sequence ID" value="NIH77563.1"/>
    <property type="molecule type" value="Genomic_DNA"/>
</dbReference>
<name>A0ABX0SLZ6_9PSEU</name>
<dbReference type="InterPro" id="IPR052036">
    <property type="entry name" value="Hydrolase/PRTase-associated"/>
</dbReference>
<dbReference type="CDD" id="cd14728">
    <property type="entry name" value="Ere-like"/>
    <property type="match status" value="1"/>
</dbReference>
<dbReference type="SUPFAM" id="SSF159501">
    <property type="entry name" value="EreA/ChaN-like"/>
    <property type="match status" value="1"/>
</dbReference>
<dbReference type="Pfam" id="PF05139">
    <property type="entry name" value="Erythro_esteras"/>
    <property type="match status" value="1"/>
</dbReference>
<proteinExistence type="predicted"/>
<accession>A0ABX0SLZ6</accession>